<keyword evidence="2" id="KW-0808">Transferase</keyword>
<dbReference type="InterPro" id="IPR002575">
    <property type="entry name" value="Aminoglycoside_PTrfase"/>
</dbReference>
<dbReference type="Pfam" id="PF01636">
    <property type="entry name" value="APH"/>
    <property type="match status" value="1"/>
</dbReference>
<protein>
    <submittedName>
        <fullName evidence="2">Aminoglycoside phosphotransferase</fullName>
    </submittedName>
</protein>
<accession>A0A2L0UEJ8</accession>
<evidence type="ECO:0000259" key="1">
    <source>
        <dbReference type="Pfam" id="PF01636"/>
    </source>
</evidence>
<dbReference type="Proteomes" id="UP000239187">
    <property type="component" value="Chromosome"/>
</dbReference>
<dbReference type="Gene3D" id="3.90.1200.10">
    <property type="match status" value="1"/>
</dbReference>
<evidence type="ECO:0000313" key="3">
    <source>
        <dbReference type="Proteomes" id="UP000239187"/>
    </source>
</evidence>
<dbReference type="GO" id="GO:0016740">
    <property type="term" value="F:transferase activity"/>
    <property type="evidence" value="ECO:0007669"/>
    <property type="project" value="UniProtKB-KW"/>
</dbReference>
<dbReference type="SUPFAM" id="SSF56112">
    <property type="entry name" value="Protein kinase-like (PK-like)"/>
    <property type="match status" value="1"/>
</dbReference>
<dbReference type="RefSeq" id="WP_208741634.1">
    <property type="nucleotide sequence ID" value="NZ_CP024915.1"/>
</dbReference>
<gene>
    <name evidence="2" type="ORF">CVO76_08335</name>
</gene>
<organism evidence="2 3">
    <name type="scientific">Arthrobacter agilis</name>
    <dbReference type="NCBI Taxonomy" id="37921"/>
    <lineage>
        <taxon>Bacteria</taxon>
        <taxon>Bacillati</taxon>
        <taxon>Actinomycetota</taxon>
        <taxon>Actinomycetes</taxon>
        <taxon>Micrococcales</taxon>
        <taxon>Micrococcaceae</taxon>
        <taxon>Arthrobacter</taxon>
    </lineage>
</organism>
<dbReference type="AlphaFoldDB" id="A0A2L0UEJ8"/>
<proteinExistence type="predicted"/>
<reference evidence="2 3" key="1">
    <citation type="submission" date="2017-11" db="EMBL/GenBank/DDBJ databases">
        <title>Draft genome of Arthrobacter agilis strain UMCV2, a plant growth-promoting rhizobacterium and biocontrol capacity of phytopathogenic fungi.</title>
        <authorList>
            <person name="Martinez-Camara R."/>
            <person name="Santoyo G."/>
            <person name="Moreno-Hagelsieb G."/>
            <person name="Valencia-Cantero E."/>
        </authorList>
    </citation>
    <scope>NUCLEOTIDE SEQUENCE [LARGE SCALE GENOMIC DNA]</scope>
    <source>
        <strain evidence="2 3">UMCV2</strain>
    </source>
</reference>
<evidence type="ECO:0000313" key="2">
    <source>
        <dbReference type="EMBL" id="AUZ87636.1"/>
    </source>
</evidence>
<dbReference type="InterPro" id="IPR011009">
    <property type="entry name" value="Kinase-like_dom_sf"/>
</dbReference>
<sequence>MRARDVRIISEQETIALLASDAPGELLQTTLAAAGWDLLSWRPGPVHHRPGAGVTGVFSIEVRRSGPSGRAPGTSVPTHACITSSAIPQPGNRVSSFSRRGAGALSVWVHPDDPQLPGLPLALDPVRVTPFAFGRGHAADATVLDLRSYRPLRRAVVLAVNGSDRRYLKVLRARTAGPLVERHRMLRAAGVPAPVLAGDPLQDVVAMHPAPGTPLAELLMRTGAADVDPHALVRVLTALPAAVLSLSERPPWAARVRDYAEGAVAALPSEADRIRRIAKGIDHAVRSTDAGPLVPTHGDFYEGNLLMTDGAVSGLLDVDALGPGHLVDDLACFLGHIAVLPGLHAGYEHVPQALLRFLQAFDQHVDPAALRSRAAAVSLTLIAGARRQAVSEGGVIEALSRLDVAEQFLVEARILGAGR</sequence>
<feature type="domain" description="Aminoglycoside phosphotransferase" evidence="1">
    <location>
        <begin position="180"/>
        <end position="349"/>
    </location>
</feature>
<name>A0A2L0UEJ8_9MICC</name>
<dbReference type="EMBL" id="CP024915">
    <property type="protein sequence ID" value="AUZ87636.1"/>
    <property type="molecule type" value="Genomic_DNA"/>
</dbReference>